<evidence type="ECO:0000313" key="4">
    <source>
        <dbReference type="EMBL" id="GGJ91019.1"/>
    </source>
</evidence>
<dbReference type="Proteomes" id="UP000637720">
    <property type="component" value="Unassembled WGS sequence"/>
</dbReference>
<dbReference type="PROSITE" id="PS00061">
    <property type="entry name" value="ADH_SHORT"/>
    <property type="match status" value="1"/>
</dbReference>
<name>A0A8J3F7U2_9BACI</name>
<dbReference type="PRINTS" id="PR00080">
    <property type="entry name" value="SDRFAMILY"/>
</dbReference>
<dbReference type="PANTHER" id="PTHR44196">
    <property type="entry name" value="DEHYDROGENASE/REDUCTASE SDR FAMILY MEMBER 7B"/>
    <property type="match status" value="1"/>
</dbReference>
<keyword evidence="5" id="KW-1185">Reference proteome</keyword>
<reference evidence="4" key="1">
    <citation type="journal article" date="2014" name="Int. J. Syst. Evol. Microbiol.">
        <title>Complete genome sequence of Corynebacterium casei LMG S-19264T (=DSM 44701T), isolated from a smear-ripened cheese.</title>
        <authorList>
            <consortium name="US DOE Joint Genome Institute (JGI-PGF)"/>
            <person name="Walter F."/>
            <person name="Albersmeier A."/>
            <person name="Kalinowski J."/>
            <person name="Ruckert C."/>
        </authorList>
    </citation>
    <scope>NUCLEOTIDE SEQUENCE</scope>
    <source>
        <strain evidence="4">JCM 14719</strain>
    </source>
</reference>
<reference evidence="4" key="2">
    <citation type="submission" date="2020-09" db="EMBL/GenBank/DDBJ databases">
        <authorList>
            <person name="Sun Q."/>
            <person name="Ohkuma M."/>
        </authorList>
    </citation>
    <scope>NUCLEOTIDE SEQUENCE</scope>
    <source>
        <strain evidence="4">JCM 14719</strain>
    </source>
</reference>
<dbReference type="InterPro" id="IPR020904">
    <property type="entry name" value="Sc_DH/Rdtase_CS"/>
</dbReference>
<gene>
    <name evidence="4" type="ORF">GCM10007043_00850</name>
</gene>
<evidence type="ECO:0000313" key="5">
    <source>
        <dbReference type="Proteomes" id="UP000637720"/>
    </source>
</evidence>
<accession>A0A8J3F7U2</accession>
<organism evidence="4 5">
    <name type="scientific">Calditerricola satsumensis</name>
    <dbReference type="NCBI Taxonomy" id="373054"/>
    <lineage>
        <taxon>Bacteria</taxon>
        <taxon>Bacillati</taxon>
        <taxon>Bacillota</taxon>
        <taxon>Bacilli</taxon>
        <taxon>Bacillales</taxon>
        <taxon>Bacillaceae</taxon>
        <taxon>Calditerricola</taxon>
    </lineage>
</organism>
<dbReference type="EMBL" id="BMOF01000001">
    <property type="protein sequence ID" value="GGJ91019.1"/>
    <property type="molecule type" value="Genomic_DNA"/>
</dbReference>
<dbReference type="Gene3D" id="3.40.50.720">
    <property type="entry name" value="NAD(P)-binding Rossmann-like Domain"/>
    <property type="match status" value="1"/>
</dbReference>
<dbReference type="InterPro" id="IPR036291">
    <property type="entry name" value="NAD(P)-bd_dom_sf"/>
</dbReference>
<evidence type="ECO:0000256" key="2">
    <source>
        <dbReference type="ARBA" id="ARBA00023002"/>
    </source>
</evidence>
<evidence type="ECO:0000256" key="1">
    <source>
        <dbReference type="ARBA" id="ARBA00006484"/>
    </source>
</evidence>
<dbReference type="GO" id="GO:0016020">
    <property type="term" value="C:membrane"/>
    <property type="evidence" value="ECO:0007669"/>
    <property type="project" value="TreeGrafter"/>
</dbReference>
<dbReference type="RefSeq" id="WP_188816497.1">
    <property type="nucleotide sequence ID" value="NZ_BMOF01000001.1"/>
</dbReference>
<comment type="similarity">
    <text evidence="1 3">Belongs to the short-chain dehydrogenases/reductases (SDR) family.</text>
</comment>
<dbReference type="GO" id="GO:0016616">
    <property type="term" value="F:oxidoreductase activity, acting on the CH-OH group of donors, NAD or NADP as acceptor"/>
    <property type="evidence" value="ECO:0007669"/>
    <property type="project" value="UniProtKB-ARBA"/>
</dbReference>
<keyword evidence="2" id="KW-0560">Oxidoreductase</keyword>
<sequence length="237" mass="25309">MNGYRTALLTGASRGIGEAVAVALAEAGLDVALFARNESDLARVAGRVRAAGRDALVLAGDVTREEDVVRAVREAEARWGAIDVLVNNAGIGLFKPTWEVAADEWRRVLDVNLTGPFLFCKAVVPGMIARGRGQIVMISSDVGRRTIPDGAAYCASKFGLQALTEVLRKEVRAKGVKVGAILPGMTDTYFAGSVQGDPRKADWLKADDVARAVLAMVAAPPHAQIDEIMLHPMIQEY</sequence>
<dbReference type="PANTHER" id="PTHR44196:SF1">
    <property type="entry name" value="DEHYDROGENASE_REDUCTASE SDR FAMILY MEMBER 7B"/>
    <property type="match status" value="1"/>
</dbReference>
<dbReference type="PRINTS" id="PR00081">
    <property type="entry name" value="GDHRDH"/>
</dbReference>
<dbReference type="InterPro" id="IPR002347">
    <property type="entry name" value="SDR_fam"/>
</dbReference>
<comment type="caution">
    <text evidence="4">The sequence shown here is derived from an EMBL/GenBank/DDBJ whole genome shotgun (WGS) entry which is preliminary data.</text>
</comment>
<dbReference type="AlphaFoldDB" id="A0A8J3F7U2"/>
<dbReference type="FunFam" id="3.40.50.720:FF:000047">
    <property type="entry name" value="NADP-dependent L-serine/L-allo-threonine dehydrogenase"/>
    <property type="match status" value="1"/>
</dbReference>
<dbReference type="Pfam" id="PF00106">
    <property type="entry name" value="adh_short"/>
    <property type="match status" value="1"/>
</dbReference>
<evidence type="ECO:0000256" key="3">
    <source>
        <dbReference type="RuleBase" id="RU000363"/>
    </source>
</evidence>
<protein>
    <submittedName>
        <fullName evidence="4">Short-chain dehydrogenase</fullName>
    </submittedName>
</protein>
<proteinExistence type="inferred from homology"/>
<dbReference type="SUPFAM" id="SSF51735">
    <property type="entry name" value="NAD(P)-binding Rossmann-fold domains"/>
    <property type="match status" value="1"/>
</dbReference>